<sequence length="94" mass="10449">MVYSKEHTKKFIIFNSIGKNRGSSTLPYTRCWRYKAALSLAAGPHLLLTWGCSGNGLAVGAQATSEPSIFLLCSSDTDAVFHFAHKWNKRRARC</sequence>
<gene>
    <name evidence="1" type="ORF">BaRGS_00016086</name>
</gene>
<keyword evidence="2" id="KW-1185">Reference proteome</keyword>
<comment type="caution">
    <text evidence="1">The sequence shown here is derived from an EMBL/GenBank/DDBJ whole genome shotgun (WGS) entry which is preliminary data.</text>
</comment>
<evidence type="ECO:0000313" key="2">
    <source>
        <dbReference type="Proteomes" id="UP001519460"/>
    </source>
</evidence>
<dbReference type="Proteomes" id="UP001519460">
    <property type="component" value="Unassembled WGS sequence"/>
</dbReference>
<name>A0ABD0KZL3_9CAEN</name>
<proteinExistence type="predicted"/>
<accession>A0ABD0KZL3</accession>
<organism evidence="1 2">
    <name type="scientific">Batillaria attramentaria</name>
    <dbReference type="NCBI Taxonomy" id="370345"/>
    <lineage>
        <taxon>Eukaryota</taxon>
        <taxon>Metazoa</taxon>
        <taxon>Spiralia</taxon>
        <taxon>Lophotrochozoa</taxon>
        <taxon>Mollusca</taxon>
        <taxon>Gastropoda</taxon>
        <taxon>Caenogastropoda</taxon>
        <taxon>Sorbeoconcha</taxon>
        <taxon>Cerithioidea</taxon>
        <taxon>Batillariidae</taxon>
        <taxon>Batillaria</taxon>
    </lineage>
</organism>
<evidence type="ECO:0000313" key="1">
    <source>
        <dbReference type="EMBL" id="KAK7492607.1"/>
    </source>
</evidence>
<dbReference type="EMBL" id="JACVVK020000101">
    <property type="protein sequence ID" value="KAK7492607.1"/>
    <property type="molecule type" value="Genomic_DNA"/>
</dbReference>
<protein>
    <submittedName>
        <fullName evidence="1">Uncharacterized protein</fullName>
    </submittedName>
</protein>
<dbReference type="AlphaFoldDB" id="A0ABD0KZL3"/>
<reference evidence="1 2" key="1">
    <citation type="journal article" date="2023" name="Sci. Data">
        <title>Genome assembly of the Korean intertidal mud-creeper Batillaria attramentaria.</title>
        <authorList>
            <person name="Patra A.K."/>
            <person name="Ho P.T."/>
            <person name="Jun S."/>
            <person name="Lee S.J."/>
            <person name="Kim Y."/>
            <person name="Won Y.J."/>
        </authorList>
    </citation>
    <scope>NUCLEOTIDE SEQUENCE [LARGE SCALE GENOMIC DNA]</scope>
    <source>
        <strain evidence="1">Wonlab-2016</strain>
    </source>
</reference>